<dbReference type="RefSeq" id="WP_157565297.1">
    <property type="nucleotide sequence ID" value="NZ_WPIK01000005.1"/>
</dbReference>
<organism evidence="9 10">
    <name type="scientific">Mucilaginibacter arboris</name>
    <dbReference type="NCBI Taxonomy" id="2682090"/>
    <lineage>
        <taxon>Bacteria</taxon>
        <taxon>Pseudomonadati</taxon>
        <taxon>Bacteroidota</taxon>
        <taxon>Sphingobacteriia</taxon>
        <taxon>Sphingobacteriales</taxon>
        <taxon>Sphingobacteriaceae</taxon>
        <taxon>Mucilaginibacter</taxon>
    </lineage>
</organism>
<dbReference type="PANTHER" id="PTHR33571">
    <property type="entry name" value="SSL8005 PROTEIN"/>
    <property type="match status" value="1"/>
</dbReference>
<dbReference type="Pfam" id="PF18765">
    <property type="entry name" value="Polbeta"/>
    <property type="match status" value="1"/>
</dbReference>
<dbReference type="InterPro" id="IPR043519">
    <property type="entry name" value="NT_sf"/>
</dbReference>
<dbReference type="PANTHER" id="PTHR33571:SF12">
    <property type="entry name" value="BSL3053 PROTEIN"/>
    <property type="match status" value="1"/>
</dbReference>
<keyword evidence="5" id="KW-0547">Nucleotide-binding</keyword>
<evidence type="ECO:0000256" key="5">
    <source>
        <dbReference type="ARBA" id="ARBA00022741"/>
    </source>
</evidence>
<keyword evidence="6" id="KW-0067">ATP-binding</keyword>
<evidence type="ECO:0000256" key="4">
    <source>
        <dbReference type="ARBA" id="ARBA00022723"/>
    </source>
</evidence>
<keyword evidence="7" id="KW-0460">Magnesium</keyword>
<dbReference type="Gene3D" id="3.30.460.10">
    <property type="entry name" value="Beta Polymerase, domain 2"/>
    <property type="match status" value="1"/>
</dbReference>
<gene>
    <name evidence="9" type="ORF">GO621_06415</name>
</gene>
<reference evidence="9 10" key="1">
    <citation type="submission" date="2019-12" db="EMBL/GenBank/DDBJ databases">
        <title>Mucilaginibacter sp. HMF7410 genome sequencing and assembly.</title>
        <authorList>
            <person name="Kang H."/>
            <person name="Cha I."/>
            <person name="Kim H."/>
            <person name="Joh K."/>
        </authorList>
    </citation>
    <scope>NUCLEOTIDE SEQUENCE [LARGE SCALE GENOMIC DNA]</scope>
    <source>
        <strain evidence="9 10">HMF7410</strain>
    </source>
</reference>
<evidence type="ECO:0000256" key="6">
    <source>
        <dbReference type="ARBA" id="ARBA00022840"/>
    </source>
</evidence>
<dbReference type="GO" id="GO:0046872">
    <property type="term" value="F:metal ion binding"/>
    <property type="evidence" value="ECO:0007669"/>
    <property type="project" value="UniProtKB-KW"/>
</dbReference>
<evidence type="ECO:0000256" key="7">
    <source>
        <dbReference type="ARBA" id="ARBA00022842"/>
    </source>
</evidence>
<evidence type="ECO:0000256" key="2">
    <source>
        <dbReference type="ARBA" id="ARBA00022679"/>
    </source>
</evidence>
<comment type="cofactor">
    <cofactor evidence="1">
        <name>Mg(2+)</name>
        <dbReference type="ChEBI" id="CHEBI:18420"/>
    </cofactor>
</comment>
<dbReference type="Proteomes" id="UP000462014">
    <property type="component" value="Unassembled WGS sequence"/>
</dbReference>
<evidence type="ECO:0000256" key="1">
    <source>
        <dbReference type="ARBA" id="ARBA00001946"/>
    </source>
</evidence>
<protein>
    <submittedName>
        <fullName evidence="9">Nucleotidyltransferase domain-containing protein</fullName>
    </submittedName>
</protein>
<evidence type="ECO:0000313" key="9">
    <source>
        <dbReference type="EMBL" id="MVN21165.1"/>
    </source>
</evidence>
<dbReference type="InterPro" id="IPR041633">
    <property type="entry name" value="Polbeta"/>
</dbReference>
<dbReference type="GO" id="GO:0016779">
    <property type="term" value="F:nucleotidyltransferase activity"/>
    <property type="evidence" value="ECO:0007669"/>
    <property type="project" value="UniProtKB-KW"/>
</dbReference>
<evidence type="ECO:0000259" key="8">
    <source>
        <dbReference type="Pfam" id="PF18765"/>
    </source>
</evidence>
<keyword evidence="4" id="KW-0479">Metal-binding</keyword>
<sequence length="100" mass="11468">MQPLIKNNLPEIQKLMRTYGVEQAYLFGSAASGKMKADSDVDFLIRFSPNMDFQTYGNNYFKLLYALQDLLKLQVELVAEETLNNPYLIESIDSNKLLVL</sequence>
<feature type="domain" description="Polymerase beta nucleotidyltransferase" evidence="8">
    <location>
        <begin position="11"/>
        <end position="98"/>
    </location>
</feature>
<name>A0A7K1SV15_9SPHI</name>
<dbReference type="AlphaFoldDB" id="A0A7K1SV15"/>
<evidence type="ECO:0000313" key="10">
    <source>
        <dbReference type="Proteomes" id="UP000462014"/>
    </source>
</evidence>
<keyword evidence="2 9" id="KW-0808">Transferase</keyword>
<dbReference type="SUPFAM" id="SSF81301">
    <property type="entry name" value="Nucleotidyltransferase"/>
    <property type="match status" value="1"/>
</dbReference>
<keyword evidence="10" id="KW-1185">Reference proteome</keyword>
<evidence type="ECO:0000256" key="3">
    <source>
        <dbReference type="ARBA" id="ARBA00022695"/>
    </source>
</evidence>
<proteinExistence type="predicted"/>
<keyword evidence="3" id="KW-0548">Nucleotidyltransferase</keyword>
<comment type="caution">
    <text evidence="9">The sequence shown here is derived from an EMBL/GenBank/DDBJ whole genome shotgun (WGS) entry which is preliminary data.</text>
</comment>
<dbReference type="GO" id="GO:0005524">
    <property type="term" value="F:ATP binding"/>
    <property type="evidence" value="ECO:0007669"/>
    <property type="project" value="UniProtKB-KW"/>
</dbReference>
<accession>A0A7K1SV15</accession>
<dbReference type="EMBL" id="WPIK01000005">
    <property type="protein sequence ID" value="MVN21165.1"/>
    <property type="molecule type" value="Genomic_DNA"/>
</dbReference>
<dbReference type="CDD" id="cd05403">
    <property type="entry name" value="NT_KNTase_like"/>
    <property type="match status" value="1"/>
</dbReference>
<dbReference type="InterPro" id="IPR052038">
    <property type="entry name" value="Type-VII_TA_antitoxin"/>
</dbReference>